<dbReference type="PANTHER" id="PTHR43477">
    <property type="entry name" value="DIHYDROANTICAPSIN 7-DEHYDROGENASE"/>
    <property type="match status" value="1"/>
</dbReference>
<gene>
    <name evidence="3" type="ORF">GCM10022222_85340</name>
</gene>
<dbReference type="SUPFAM" id="SSF51735">
    <property type="entry name" value="NAD(P)-binding Rossmann-fold domains"/>
    <property type="match status" value="1"/>
</dbReference>
<dbReference type="InterPro" id="IPR002347">
    <property type="entry name" value="SDR_fam"/>
</dbReference>
<evidence type="ECO:0000256" key="1">
    <source>
        <dbReference type="ARBA" id="ARBA00006484"/>
    </source>
</evidence>
<name>A0ABP6YNY0_9PSEU</name>
<organism evidence="3 4">
    <name type="scientific">Amycolatopsis ultiminotia</name>
    <dbReference type="NCBI Taxonomy" id="543629"/>
    <lineage>
        <taxon>Bacteria</taxon>
        <taxon>Bacillati</taxon>
        <taxon>Actinomycetota</taxon>
        <taxon>Actinomycetes</taxon>
        <taxon>Pseudonocardiales</taxon>
        <taxon>Pseudonocardiaceae</taxon>
        <taxon>Amycolatopsis</taxon>
    </lineage>
</organism>
<dbReference type="Gene3D" id="3.40.50.720">
    <property type="entry name" value="NAD(P)-binding Rossmann-like Domain"/>
    <property type="match status" value="1"/>
</dbReference>
<sequence>MSPEAGGQAVVVGATGAVGGAVLRRLRKAGLSVVAVARDESRLAGMAADDPGVLPCPADVGEDRSGALIATACERVGEPVRMVVQAAGLPASGPLSSVDPGLLGTLVGLKLGGLLRVVRAVEPMLGPGSRLVAVGGHFGSEPQPQTCGAGVTNAALANLVRQLADHYGPRGVTAHLVAPGPLDTERLSRLAEAAAHRGITRDEVLDEYREHSPMHRLTTVDEVAWAVALLLDPEAVALHGATLALDSGARRGLF</sequence>
<protein>
    <submittedName>
        <fullName evidence="3">3-oxoacyl-ACP reductase FabG</fullName>
    </submittedName>
</protein>
<dbReference type="InterPro" id="IPR036291">
    <property type="entry name" value="NAD(P)-bd_dom_sf"/>
</dbReference>
<dbReference type="EMBL" id="BAAAZN010000036">
    <property type="protein sequence ID" value="GAA3587639.1"/>
    <property type="molecule type" value="Genomic_DNA"/>
</dbReference>
<dbReference type="PANTHER" id="PTHR43477:SF1">
    <property type="entry name" value="DIHYDROANTICAPSIN 7-DEHYDROGENASE"/>
    <property type="match status" value="1"/>
</dbReference>
<accession>A0ABP6YNY0</accession>
<dbReference type="Proteomes" id="UP001500689">
    <property type="component" value="Unassembled WGS sequence"/>
</dbReference>
<dbReference type="InterPro" id="IPR051122">
    <property type="entry name" value="SDR_DHRS6-like"/>
</dbReference>
<comment type="similarity">
    <text evidence="1">Belongs to the short-chain dehydrogenases/reductases (SDR) family.</text>
</comment>
<proteinExistence type="inferred from homology"/>
<reference evidence="4" key="1">
    <citation type="journal article" date="2019" name="Int. J. Syst. Evol. Microbiol.">
        <title>The Global Catalogue of Microorganisms (GCM) 10K type strain sequencing project: providing services to taxonomists for standard genome sequencing and annotation.</title>
        <authorList>
            <consortium name="The Broad Institute Genomics Platform"/>
            <consortium name="The Broad Institute Genome Sequencing Center for Infectious Disease"/>
            <person name="Wu L."/>
            <person name="Ma J."/>
        </authorList>
    </citation>
    <scope>NUCLEOTIDE SEQUENCE [LARGE SCALE GENOMIC DNA]</scope>
    <source>
        <strain evidence="4">JCM 16898</strain>
    </source>
</reference>
<dbReference type="PRINTS" id="PR00081">
    <property type="entry name" value="GDHRDH"/>
</dbReference>
<evidence type="ECO:0000313" key="4">
    <source>
        <dbReference type="Proteomes" id="UP001500689"/>
    </source>
</evidence>
<evidence type="ECO:0000256" key="2">
    <source>
        <dbReference type="ARBA" id="ARBA00023002"/>
    </source>
</evidence>
<keyword evidence="2" id="KW-0560">Oxidoreductase</keyword>
<comment type="caution">
    <text evidence="3">The sequence shown here is derived from an EMBL/GenBank/DDBJ whole genome shotgun (WGS) entry which is preliminary data.</text>
</comment>
<evidence type="ECO:0000313" key="3">
    <source>
        <dbReference type="EMBL" id="GAA3587639.1"/>
    </source>
</evidence>
<dbReference type="Pfam" id="PF13561">
    <property type="entry name" value="adh_short_C2"/>
    <property type="match status" value="1"/>
</dbReference>
<dbReference type="RefSeq" id="WP_344869353.1">
    <property type="nucleotide sequence ID" value="NZ_BAAAZN010000036.1"/>
</dbReference>
<keyword evidence="4" id="KW-1185">Reference proteome</keyword>